<dbReference type="SUPFAM" id="SSF53756">
    <property type="entry name" value="UDP-Glycosyltransferase/glycogen phosphorylase"/>
    <property type="match status" value="1"/>
</dbReference>
<dbReference type="AlphaFoldDB" id="A0A5R8NMB3"/>
<gene>
    <name evidence="4" type="ORF">FEK34_18250</name>
</gene>
<accession>A0A5R8NMB3</accession>
<keyword evidence="1" id="KW-0328">Glycosyltransferase</keyword>
<organism evidence="4 5">
    <name type="scientific">Nocardia cyriacigeorgica</name>
    <dbReference type="NCBI Taxonomy" id="135487"/>
    <lineage>
        <taxon>Bacteria</taxon>
        <taxon>Bacillati</taxon>
        <taxon>Actinomycetota</taxon>
        <taxon>Actinomycetes</taxon>
        <taxon>Mycobacteriales</taxon>
        <taxon>Nocardiaceae</taxon>
        <taxon>Nocardia</taxon>
    </lineage>
</organism>
<dbReference type="PANTHER" id="PTHR45947">
    <property type="entry name" value="SULFOQUINOVOSYL TRANSFERASE SQD2"/>
    <property type="match status" value="1"/>
</dbReference>
<evidence type="ECO:0000259" key="3">
    <source>
        <dbReference type="Pfam" id="PF13439"/>
    </source>
</evidence>
<evidence type="ECO:0000313" key="4">
    <source>
        <dbReference type="EMBL" id="TLF76822.1"/>
    </source>
</evidence>
<dbReference type="EMBL" id="VBUT01000006">
    <property type="protein sequence ID" value="TLF76822.1"/>
    <property type="molecule type" value="Genomic_DNA"/>
</dbReference>
<dbReference type="PANTHER" id="PTHR45947:SF3">
    <property type="entry name" value="SULFOQUINOVOSYL TRANSFERASE SQD2"/>
    <property type="match status" value="1"/>
</dbReference>
<dbReference type="InterPro" id="IPR050194">
    <property type="entry name" value="Glycosyltransferase_grp1"/>
</dbReference>
<name>A0A5R8NMB3_9NOCA</name>
<dbReference type="CDD" id="cd03801">
    <property type="entry name" value="GT4_PimA-like"/>
    <property type="match status" value="1"/>
</dbReference>
<protein>
    <submittedName>
        <fullName evidence="4">Glycosyltransferase family 4 protein</fullName>
    </submittedName>
</protein>
<dbReference type="Proteomes" id="UP000306378">
    <property type="component" value="Unassembled WGS sequence"/>
</dbReference>
<dbReference type="Pfam" id="PF13439">
    <property type="entry name" value="Glyco_transf_4"/>
    <property type="match status" value="1"/>
</dbReference>
<dbReference type="GO" id="GO:1903509">
    <property type="term" value="P:liposaccharide metabolic process"/>
    <property type="evidence" value="ECO:0007669"/>
    <property type="project" value="UniProtKB-ARBA"/>
</dbReference>
<feature type="domain" description="Glycosyltransferase subfamily 4-like N-terminal" evidence="3">
    <location>
        <begin position="11"/>
        <end position="167"/>
    </location>
</feature>
<dbReference type="GO" id="GO:1901137">
    <property type="term" value="P:carbohydrate derivative biosynthetic process"/>
    <property type="evidence" value="ECO:0007669"/>
    <property type="project" value="UniProtKB-ARBA"/>
</dbReference>
<dbReference type="Pfam" id="PF13692">
    <property type="entry name" value="Glyco_trans_1_4"/>
    <property type="match status" value="1"/>
</dbReference>
<reference evidence="4 5" key="1">
    <citation type="submission" date="2019-05" db="EMBL/GenBank/DDBJ databases">
        <title>Genomes sequences of two Nocardia cyriacigeorgica environmental isolates, type strains Nocardia asteroides ATCC 19247 and Nocardia cyriacigeorgica DSM 44484.</title>
        <authorList>
            <person name="Vautrin F."/>
            <person name="Bergeron E."/>
            <person name="Dubost A."/>
            <person name="Abrouk D."/>
            <person name="Rodriguez Nava V."/>
            <person name="Pujic P."/>
        </authorList>
    </citation>
    <scope>NUCLEOTIDE SEQUENCE [LARGE SCALE GENOMIC DNA]</scope>
    <source>
        <strain evidence="4 5">EML 446</strain>
    </source>
</reference>
<sequence length="357" mass="38509">MTGSEWLPSAPGGLNRYFTELYSALTRRPGLDVAAAAFGEPPIGARTWGPTGGSTLRRARIAFLDRADLTRGAVLDRHFGLYGPSPVGRFGRSPLVVHFHGPWSAESRAAGENKITAHVKYLVERIRYAGADILVVLSNHFREILVSDYKISEKQIHVISPGVDTSRFSRVDSRAETDHSSAETRTVLCVRRLERRMGIDVLLRAWPSVVAAHPAARLVIVGTGTAERELRDLAAGSDSISFLGAVDEARLTRLHRAAELDVVPSRALEGFGLAALESLAAGCPPIVTDCGGLPETVRALDDTLIVPAGDADALAARIVCALDGARPTPRQCRAHAETFTWDAVAQRHVELYRSLGS</sequence>
<evidence type="ECO:0000256" key="2">
    <source>
        <dbReference type="ARBA" id="ARBA00022679"/>
    </source>
</evidence>
<proteinExistence type="predicted"/>
<comment type="caution">
    <text evidence="4">The sequence shown here is derived from an EMBL/GenBank/DDBJ whole genome shotgun (WGS) entry which is preliminary data.</text>
</comment>
<evidence type="ECO:0000313" key="5">
    <source>
        <dbReference type="Proteomes" id="UP000306378"/>
    </source>
</evidence>
<dbReference type="GO" id="GO:0016758">
    <property type="term" value="F:hexosyltransferase activity"/>
    <property type="evidence" value="ECO:0007669"/>
    <property type="project" value="TreeGrafter"/>
</dbReference>
<dbReference type="Gene3D" id="3.40.50.2000">
    <property type="entry name" value="Glycogen Phosphorylase B"/>
    <property type="match status" value="2"/>
</dbReference>
<evidence type="ECO:0000256" key="1">
    <source>
        <dbReference type="ARBA" id="ARBA00022676"/>
    </source>
</evidence>
<dbReference type="InterPro" id="IPR028098">
    <property type="entry name" value="Glyco_trans_4-like_N"/>
</dbReference>
<keyword evidence="2 4" id="KW-0808">Transferase</keyword>